<evidence type="ECO:0000256" key="1">
    <source>
        <dbReference type="SAM" id="Phobius"/>
    </source>
</evidence>
<dbReference type="GO" id="GO:0008237">
    <property type="term" value="F:metallopeptidase activity"/>
    <property type="evidence" value="ECO:0007669"/>
    <property type="project" value="UniProtKB-KW"/>
</dbReference>
<gene>
    <name evidence="4" type="ORF">OCS65_23810</name>
    <name evidence="3" type="ORF">RAJCM14343_3037</name>
</gene>
<dbReference type="GeneID" id="83623510"/>
<evidence type="ECO:0000259" key="2">
    <source>
        <dbReference type="Pfam" id="PF02517"/>
    </source>
</evidence>
<dbReference type="Proteomes" id="UP001163947">
    <property type="component" value="Chromosome"/>
</dbReference>
<feature type="transmembrane region" description="Helical" evidence="1">
    <location>
        <begin position="12"/>
        <end position="31"/>
    </location>
</feature>
<keyword evidence="4" id="KW-0482">Metalloprotease</keyword>
<protein>
    <submittedName>
        <fullName evidence="3">CAAX amino terminal protease family protein</fullName>
    </submittedName>
    <submittedName>
        <fullName evidence="4">CPBP family intramembrane metalloprotease</fullName>
    </submittedName>
</protein>
<reference evidence="3" key="2">
    <citation type="submission" date="2019-10" db="EMBL/GenBank/DDBJ databases">
        <title>Draft genome sequence of Rhodococcus aetherivorans JCM 14343.</title>
        <authorList>
            <person name="Inoue D."/>
            <person name="Nakazawa M."/>
            <person name="Yamamoto N."/>
            <person name="Sei K."/>
            <person name="Ike M."/>
        </authorList>
    </citation>
    <scope>NUCLEOTIDE SEQUENCE</scope>
    <source>
        <strain evidence="3">JCM 14343</strain>
    </source>
</reference>
<keyword evidence="5" id="KW-1185">Reference proteome</keyword>
<dbReference type="GO" id="GO:0004175">
    <property type="term" value="F:endopeptidase activity"/>
    <property type="evidence" value="ECO:0007669"/>
    <property type="project" value="UniProtKB-ARBA"/>
</dbReference>
<accession>A0A5M3YC13</accession>
<keyword evidence="1" id="KW-0812">Transmembrane</keyword>
<reference evidence="3 5" key="1">
    <citation type="journal article" date="2018" name="Biodegradation">
        <title>1,4-Dioxane degradation characteristics of Rhodococcus aetherivorans JCM 14343.</title>
        <authorList>
            <person name="Inoue D."/>
            <person name="Tsunoda T."/>
            <person name="Yamamoto N."/>
            <person name="Ike M."/>
            <person name="Sei K."/>
        </authorList>
    </citation>
    <scope>NUCLEOTIDE SEQUENCE [LARGE SCALE GENOMIC DNA]</scope>
    <source>
        <strain evidence="3 5">JCM 14343</strain>
    </source>
</reference>
<organism evidence="4 6">
    <name type="scientific">Rhodococcus aetherivorans</name>
    <dbReference type="NCBI Taxonomy" id="191292"/>
    <lineage>
        <taxon>Bacteria</taxon>
        <taxon>Bacillati</taxon>
        <taxon>Actinomycetota</taxon>
        <taxon>Actinomycetes</taxon>
        <taxon>Mycobacteriales</taxon>
        <taxon>Nocardiaceae</taxon>
        <taxon>Rhodococcus</taxon>
    </lineage>
</organism>
<sequence length="228" mass="23304">MSRPGRARRRPWLGPVVAAAVVGWGAVLPATRLGPRGRAVLSAAVGAAAVGAARASGLERATLGLDPVHLVSGARWGAAAATVPLAAYGVMLAVPSLRARLVDEARAEREDFYEWVGLHIPFGTVAAEELLFRSVLAALLGPGGAGSGLHAAAFGLWHVRPARDAGHHVLGTVLVTGLSAVVFDGLRRRSGSVLAPALLHLALNAGGAVAVRLAGLPPEEDAAAPRRR</sequence>
<name>A0A5M3YC13_9NOCA</name>
<dbReference type="KEGG" id="rav:AAT18_05180"/>
<feature type="transmembrane region" description="Helical" evidence="1">
    <location>
        <begin position="76"/>
        <end position="97"/>
    </location>
</feature>
<keyword evidence="3" id="KW-0645">Protease</keyword>
<dbReference type="GO" id="GO:0080120">
    <property type="term" value="P:CAAX-box protein maturation"/>
    <property type="evidence" value="ECO:0007669"/>
    <property type="project" value="UniProtKB-ARBA"/>
</dbReference>
<reference evidence="4" key="3">
    <citation type="submission" date="2022-09" db="EMBL/GenBank/DDBJ databases">
        <title>The genome sequence of Rhodococcus aetherivorans N1.</title>
        <authorList>
            <person name="Jiang W."/>
        </authorList>
    </citation>
    <scope>NUCLEOTIDE SEQUENCE</scope>
    <source>
        <strain evidence="4">N1</strain>
    </source>
</reference>
<feature type="transmembrane region" description="Helical" evidence="1">
    <location>
        <begin position="135"/>
        <end position="159"/>
    </location>
</feature>
<feature type="transmembrane region" description="Helical" evidence="1">
    <location>
        <begin position="165"/>
        <end position="186"/>
    </location>
</feature>
<feature type="transmembrane region" description="Helical" evidence="1">
    <location>
        <begin position="193"/>
        <end position="215"/>
    </location>
</feature>
<dbReference type="Pfam" id="PF02517">
    <property type="entry name" value="Rce1-like"/>
    <property type="match status" value="1"/>
</dbReference>
<dbReference type="GO" id="GO:0006508">
    <property type="term" value="P:proteolysis"/>
    <property type="evidence" value="ECO:0007669"/>
    <property type="project" value="UniProtKB-KW"/>
</dbReference>
<keyword evidence="1" id="KW-1133">Transmembrane helix</keyword>
<feature type="domain" description="CAAX prenyl protease 2/Lysostaphin resistance protein A-like" evidence="2">
    <location>
        <begin position="117"/>
        <end position="205"/>
    </location>
</feature>
<proteinExistence type="predicted"/>
<dbReference type="AlphaFoldDB" id="A0A5M3YC13"/>
<dbReference type="Proteomes" id="UP000325466">
    <property type="component" value="Unassembled WGS sequence"/>
</dbReference>
<keyword evidence="1" id="KW-0472">Membrane</keyword>
<dbReference type="EMBL" id="BLAH01000086">
    <property type="protein sequence ID" value="GES37778.1"/>
    <property type="molecule type" value="Genomic_DNA"/>
</dbReference>
<dbReference type="EMBL" id="CP106982">
    <property type="protein sequence ID" value="UYF93430.1"/>
    <property type="molecule type" value="Genomic_DNA"/>
</dbReference>
<keyword evidence="4" id="KW-0378">Hydrolase</keyword>
<evidence type="ECO:0000313" key="6">
    <source>
        <dbReference type="Proteomes" id="UP001163947"/>
    </source>
</evidence>
<dbReference type="InterPro" id="IPR003675">
    <property type="entry name" value="Rce1/LyrA-like_dom"/>
</dbReference>
<evidence type="ECO:0000313" key="4">
    <source>
        <dbReference type="EMBL" id="UYF93430.1"/>
    </source>
</evidence>
<dbReference type="RefSeq" id="WP_043801589.1">
    <property type="nucleotide sequence ID" value="NZ_BAAAYP010000042.1"/>
</dbReference>
<evidence type="ECO:0000313" key="3">
    <source>
        <dbReference type="EMBL" id="GES37778.1"/>
    </source>
</evidence>
<evidence type="ECO:0000313" key="5">
    <source>
        <dbReference type="Proteomes" id="UP000325466"/>
    </source>
</evidence>